<dbReference type="Pfam" id="PF13500">
    <property type="entry name" value="AAA_26"/>
    <property type="match status" value="1"/>
</dbReference>
<dbReference type="HAMAP" id="MF_00336">
    <property type="entry name" value="BioD"/>
    <property type="match status" value="1"/>
</dbReference>
<dbReference type="GO" id="GO:0030170">
    <property type="term" value="F:pyridoxal phosphate binding"/>
    <property type="evidence" value="ECO:0007669"/>
    <property type="project" value="InterPro"/>
</dbReference>
<dbReference type="InterPro" id="IPR027417">
    <property type="entry name" value="P-loop_NTPase"/>
</dbReference>
<evidence type="ECO:0008006" key="6">
    <source>
        <dbReference type="Google" id="ProtNLM"/>
    </source>
</evidence>
<evidence type="ECO:0000256" key="3">
    <source>
        <dbReference type="ARBA" id="ARBA00022679"/>
    </source>
</evidence>
<dbReference type="GO" id="GO:0009102">
    <property type="term" value="P:biotin biosynthetic process"/>
    <property type="evidence" value="ECO:0007669"/>
    <property type="project" value="InterPro"/>
</dbReference>
<dbReference type="PROSITE" id="PS00600">
    <property type="entry name" value="AA_TRANSFER_CLASS_3"/>
    <property type="match status" value="1"/>
</dbReference>
<dbReference type="InterPro" id="IPR015421">
    <property type="entry name" value="PyrdxlP-dep_Trfase_major"/>
</dbReference>
<comment type="caution">
    <text evidence="4">The sequence shown here is derived from an EMBL/GenBank/DDBJ whole genome shotgun (WGS) entry which is preliminary data.</text>
</comment>
<comment type="subcellular location">
    <subcellularLocation>
        <location evidence="1">Mitochondrion</location>
    </subcellularLocation>
</comment>
<gene>
    <name evidence="4" type="ORF">LTR91_011300</name>
</gene>
<evidence type="ECO:0000313" key="4">
    <source>
        <dbReference type="EMBL" id="KAK0983357.1"/>
    </source>
</evidence>
<protein>
    <recommendedName>
        <fullName evidence="6">Bifunctional dethiobiotin synthetase/7,8-diamino-pelargonic acid aminotransferase, mitochondrial</fullName>
    </recommendedName>
</protein>
<keyword evidence="5" id="KW-1185">Reference proteome</keyword>
<dbReference type="Gene3D" id="3.40.50.300">
    <property type="entry name" value="P-loop containing nucleotide triphosphate hydrolases"/>
    <property type="match status" value="1"/>
</dbReference>
<dbReference type="SUPFAM" id="SSF53383">
    <property type="entry name" value="PLP-dependent transferases"/>
    <property type="match status" value="1"/>
</dbReference>
<keyword evidence="3" id="KW-0808">Transferase</keyword>
<dbReference type="SUPFAM" id="SSF52540">
    <property type="entry name" value="P-loop containing nucleoside triphosphate hydrolases"/>
    <property type="match status" value="1"/>
</dbReference>
<evidence type="ECO:0000256" key="2">
    <source>
        <dbReference type="ARBA" id="ARBA00022576"/>
    </source>
</evidence>
<reference evidence="4" key="1">
    <citation type="submission" date="2023-06" db="EMBL/GenBank/DDBJ databases">
        <title>Black Yeasts Isolated from many extreme environments.</title>
        <authorList>
            <person name="Coleine C."/>
            <person name="Stajich J.E."/>
            <person name="Selbmann L."/>
        </authorList>
    </citation>
    <scope>NUCLEOTIDE SEQUENCE</scope>
    <source>
        <strain evidence="4">CCFEE 5200</strain>
    </source>
</reference>
<dbReference type="GO" id="GO:0000287">
    <property type="term" value="F:magnesium ion binding"/>
    <property type="evidence" value="ECO:0007669"/>
    <property type="project" value="InterPro"/>
</dbReference>
<organism evidence="4 5">
    <name type="scientific">Friedmanniomyces endolithicus</name>
    <dbReference type="NCBI Taxonomy" id="329885"/>
    <lineage>
        <taxon>Eukaryota</taxon>
        <taxon>Fungi</taxon>
        <taxon>Dikarya</taxon>
        <taxon>Ascomycota</taxon>
        <taxon>Pezizomycotina</taxon>
        <taxon>Dothideomycetes</taxon>
        <taxon>Dothideomycetidae</taxon>
        <taxon>Mycosphaerellales</taxon>
        <taxon>Teratosphaeriaceae</taxon>
        <taxon>Friedmanniomyces</taxon>
    </lineage>
</organism>
<dbReference type="CDD" id="cd03109">
    <property type="entry name" value="DTBS"/>
    <property type="match status" value="1"/>
</dbReference>
<sequence>MRQVGSVLWPKLRVLQVYGANTGVGKTIFSSILCRAFQKHFPKVHYLKPVSTGPLEEADDSSGSGGETVVVFTQTLTRYDQTHDMNIKAKCLYQFSDPVSPHIAARSSKESVTDDSIRAVLHDELSSYATSEDGIAIVETAGGVMSPAPSGISQADLYRPFRLPVLLVGDHQLGGISTTISAWESLHVRGYDVQSVALFSESRYDNHSYLKDYFAERDVLAFSVPPPLERHSNDAEDARAMQEYYEEAASSSSVAAFSSQLLQNHDKRMADLQSMSTEAVEAIWHPFMQHSERSKDTITAIDSAYGDYFATHTTQQALATSQNPTTSLIKPAFDASASWWTQGLGHGNPRLALTAAHAAGRYGHVMFASAVHEPALRLAQTLLTNMGNPRLAKVFYTDNGSAGMEVAVKMGIRAAAARNGWSADDEIVILGLKGSYHGDTMGTMDCSEPSIYNKKEPWYTGRGHWLDFPQVKMRKGRWIVESLDELKTSLEGEKTFDSLDDIFDFQKRTDDYAAYKQHCDATLAELVEKGTKFGALVMEPILLGAGGMMFADPLFQRCLVDCVRHHSSLATETQPQHGGVSLDWTGMPVICDEIFTGLYRLGRFSASSFLGVDADIVANAKLLTGGVLPLCTTTASQAVFDAFVSEDKTDALLHGHSYTAHPVGCSVANESLRSMMKMEREGVWDGFKGHWSSSGESLEASSPDHQAGDVWSMWSEAFVKAVSHRSQVDSVFALGSVLAITLKDPDGKSYASKAAYEMRDKLLAGAPGEEWVIHSRVLGNVWYAMAAMTTTRDTIESLEEKIFAALE</sequence>
<evidence type="ECO:0000313" key="5">
    <source>
        <dbReference type="Proteomes" id="UP001175353"/>
    </source>
</evidence>
<dbReference type="GO" id="GO:0004141">
    <property type="term" value="F:dethiobiotin synthase activity"/>
    <property type="evidence" value="ECO:0007669"/>
    <property type="project" value="InterPro"/>
</dbReference>
<evidence type="ECO:0000256" key="1">
    <source>
        <dbReference type="ARBA" id="ARBA00004173"/>
    </source>
</evidence>
<dbReference type="Pfam" id="PF00202">
    <property type="entry name" value="Aminotran_3"/>
    <property type="match status" value="2"/>
</dbReference>
<dbReference type="PANTHER" id="PTHR42684">
    <property type="entry name" value="ADENOSYLMETHIONINE-8-AMINO-7-OXONONANOATE AMINOTRANSFERASE"/>
    <property type="match status" value="1"/>
</dbReference>
<dbReference type="InterPro" id="IPR005814">
    <property type="entry name" value="Aminotrans_3"/>
</dbReference>
<dbReference type="GO" id="GO:0005524">
    <property type="term" value="F:ATP binding"/>
    <property type="evidence" value="ECO:0007669"/>
    <property type="project" value="InterPro"/>
</dbReference>
<accession>A0AAN6KHY9</accession>
<dbReference type="Gene3D" id="3.40.640.10">
    <property type="entry name" value="Type I PLP-dependent aspartate aminotransferase-like (Major domain)"/>
    <property type="match status" value="1"/>
</dbReference>
<proteinExistence type="inferred from homology"/>
<dbReference type="AlphaFoldDB" id="A0AAN6KHY9"/>
<dbReference type="InterPro" id="IPR049704">
    <property type="entry name" value="Aminotrans_3_PPA_site"/>
</dbReference>
<dbReference type="EMBL" id="JAUJLE010000102">
    <property type="protein sequence ID" value="KAK0983357.1"/>
    <property type="molecule type" value="Genomic_DNA"/>
</dbReference>
<name>A0AAN6KHY9_9PEZI</name>
<dbReference type="InterPro" id="IPR015424">
    <property type="entry name" value="PyrdxlP-dep_Trfase"/>
</dbReference>
<dbReference type="GO" id="GO:0005739">
    <property type="term" value="C:mitochondrion"/>
    <property type="evidence" value="ECO:0007669"/>
    <property type="project" value="UniProtKB-SubCell"/>
</dbReference>
<keyword evidence="2" id="KW-0032">Aminotransferase</keyword>
<dbReference type="PANTHER" id="PTHR42684:SF3">
    <property type="entry name" value="ADENOSYLMETHIONINE-8-AMINO-7-OXONONANOATE AMINOTRANSFERASE"/>
    <property type="match status" value="1"/>
</dbReference>
<dbReference type="GO" id="GO:0004015">
    <property type="term" value="F:adenosylmethionine-8-amino-7-oxononanoate transaminase activity"/>
    <property type="evidence" value="ECO:0007669"/>
    <property type="project" value="TreeGrafter"/>
</dbReference>
<dbReference type="Proteomes" id="UP001175353">
    <property type="component" value="Unassembled WGS sequence"/>
</dbReference>
<dbReference type="InterPro" id="IPR004472">
    <property type="entry name" value="DTB_synth_BioD"/>
</dbReference>